<evidence type="ECO:0000259" key="4">
    <source>
        <dbReference type="Pfam" id="PF16841"/>
    </source>
</evidence>
<evidence type="ECO:0000256" key="1">
    <source>
        <dbReference type="ARBA" id="ARBA00022729"/>
    </source>
</evidence>
<keyword evidence="6" id="KW-1185">Reference proteome</keyword>
<dbReference type="InterPro" id="IPR031768">
    <property type="entry name" value="CBM60_xylan-bd"/>
</dbReference>
<accession>A0A8J3Y6Y4</accession>
<keyword evidence="1" id="KW-0732">Signal</keyword>
<comment type="caution">
    <text evidence="5">The sequence shown here is derived from an EMBL/GenBank/DDBJ whole genome shotgun (WGS) entry which is preliminary data.</text>
</comment>
<feature type="domain" description="Carbohydrate binding module xylan-binding" evidence="4">
    <location>
        <begin position="108"/>
        <end position="184"/>
    </location>
</feature>
<dbReference type="Pfam" id="PF05426">
    <property type="entry name" value="Alginate_lyase"/>
    <property type="match status" value="1"/>
</dbReference>
<dbReference type="GO" id="GO:0016829">
    <property type="term" value="F:lyase activity"/>
    <property type="evidence" value="ECO:0007669"/>
    <property type="project" value="UniProtKB-KW"/>
</dbReference>
<sequence length="523" mass="56288">MPTAPPGAARTGQRATACPDTIPAVKDLRVRMRTVTVAAVAATAVVTALAGGVARPRQAHADAPFPFTLESAASQPATGTPVPPSGRHAALVRNTSVATTTVEGSGRVVIGATGSHCEGWPKLRVTVDGTVLGTVSVEHPTQYGAHTVGPAVGPGRHTVRIAFVNDHMTKTCDRNAFVASAQLEYPPSAEFGSAVFLTNSRIAALKERVAAGTQPTRAGWNALLAAADKDLDREPTVPGTWLVPWYYDDPAGHNAMLGMLRGQANAAYRLALVHRITGDERYAAAAARQITTWIDGVRTYSTAEDSTLAFSNSFPLMTFAAHLLRSSPSFPAATQEAFAQFLRTRALGMSTMSHQNNWGNWGLVLEVSTAAYLGDRMLFDRAATRWKQFVEQQIAADGHLPLEVHRADGLSGILYSNFALHPQTLAAEIMRANGLDLYDYRAPNGRTLRLAFDRIAGWVHDPATYPYRKDPAATPNYMYNVGYWEVLHMRWPNPAAGAVLASRRPVKDDPMSIGMTFTHGGLL</sequence>
<organism evidence="5 6">
    <name type="scientific">Spirilliplanes yamanashiensis</name>
    <dbReference type="NCBI Taxonomy" id="42233"/>
    <lineage>
        <taxon>Bacteria</taxon>
        <taxon>Bacillati</taxon>
        <taxon>Actinomycetota</taxon>
        <taxon>Actinomycetes</taxon>
        <taxon>Micromonosporales</taxon>
        <taxon>Micromonosporaceae</taxon>
        <taxon>Spirilliplanes</taxon>
    </lineage>
</organism>
<dbReference type="Pfam" id="PF16841">
    <property type="entry name" value="CBM60"/>
    <property type="match status" value="1"/>
</dbReference>
<evidence type="ECO:0000256" key="2">
    <source>
        <dbReference type="ARBA" id="ARBA00023239"/>
    </source>
</evidence>
<dbReference type="InterPro" id="IPR008397">
    <property type="entry name" value="Alginate_lyase_dom"/>
</dbReference>
<gene>
    <name evidence="5" type="ORF">Sya03_17920</name>
</gene>
<evidence type="ECO:0000313" key="6">
    <source>
        <dbReference type="Proteomes" id="UP000652013"/>
    </source>
</evidence>
<feature type="domain" description="Alginate lyase" evidence="3">
    <location>
        <begin position="256"/>
        <end position="464"/>
    </location>
</feature>
<name>A0A8J3Y6Y4_9ACTN</name>
<evidence type="ECO:0008006" key="7">
    <source>
        <dbReference type="Google" id="ProtNLM"/>
    </source>
</evidence>
<dbReference type="EMBL" id="BOOY01000010">
    <property type="protein sequence ID" value="GIJ02440.1"/>
    <property type="molecule type" value="Genomic_DNA"/>
</dbReference>
<dbReference type="Gene3D" id="1.50.10.100">
    <property type="entry name" value="Chondroitin AC/alginate lyase"/>
    <property type="match status" value="1"/>
</dbReference>
<keyword evidence="2" id="KW-0456">Lyase</keyword>
<reference evidence="5" key="1">
    <citation type="submission" date="2021-01" db="EMBL/GenBank/DDBJ databases">
        <title>Whole genome shotgun sequence of Spirilliplanes yamanashiensis NBRC 15828.</title>
        <authorList>
            <person name="Komaki H."/>
            <person name="Tamura T."/>
        </authorList>
    </citation>
    <scope>NUCLEOTIDE SEQUENCE</scope>
    <source>
        <strain evidence="5">NBRC 15828</strain>
    </source>
</reference>
<protein>
    <recommendedName>
        <fullName evidence="7">Alginate lyase domain-containing protein</fullName>
    </recommendedName>
</protein>
<proteinExistence type="predicted"/>
<dbReference type="AlphaFoldDB" id="A0A8J3Y6Y4"/>
<dbReference type="GO" id="GO:0042597">
    <property type="term" value="C:periplasmic space"/>
    <property type="evidence" value="ECO:0007669"/>
    <property type="project" value="InterPro"/>
</dbReference>
<dbReference type="Gene3D" id="2.60.60.40">
    <property type="match status" value="1"/>
</dbReference>
<dbReference type="InterPro" id="IPR008929">
    <property type="entry name" value="Chondroitin_lyas"/>
</dbReference>
<evidence type="ECO:0000313" key="5">
    <source>
        <dbReference type="EMBL" id="GIJ02440.1"/>
    </source>
</evidence>
<dbReference type="SUPFAM" id="SSF48230">
    <property type="entry name" value="Chondroitin AC/alginate lyase"/>
    <property type="match status" value="1"/>
</dbReference>
<evidence type="ECO:0000259" key="3">
    <source>
        <dbReference type="Pfam" id="PF05426"/>
    </source>
</evidence>
<dbReference type="Proteomes" id="UP000652013">
    <property type="component" value="Unassembled WGS sequence"/>
</dbReference>